<protein>
    <submittedName>
        <fullName evidence="9">ALA-interacting subunit 1</fullName>
    </submittedName>
</protein>
<reference evidence="10" key="1">
    <citation type="journal article" date="2019" name="Nat. Commun.">
        <title>Expansion of phycobilisome linker gene families in mesophilic red algae.</title>
        <authorList>
            <person name="Lee J."/>
            <person name="Kim D."/>
            <person name="Bhattacharya D."/>
            <person name="Yoon H.S."/>
        </authorList>
    </citation>
    <scope>NUCLEOTIDE SEQUENCE [LARGE SCALE GENOMIC DNA]</scope>
    <source>
        <strain evidence="10">CCMP 1328</strain>
    </source>
</reference>
<evidence type="ECO:0000256" key="3">
    <source>
        <dbReference type="ARBA" id="ARBA00022692"/>
    </source>
</evidence>
<dbReference type="InterPro" id="IPR005045">
    <property type="entry name" value="CDC50/LEM3_fam"/>
</dbReference>
<comment type="caution">
    <text evidence="9">The sequence shown here is derived from an EMBL/GenBank/DDBJ whole genome shotgun (WGS) entry which is preliminary data.</text>
</comment>
<evidence type="ECO:0000313" key="9">
    <source>
        <dbReference type="EMBL" id="KAA8497348.1"/>
    </source>
</evidence>
<dbReference type="AlphaFoldDB" id="A0A5J4Z203"/>
<feature type="region of interest" description="Disordered" evidence="7">
    <location>
        <begin position="25"/>
        <end position="47"/>
    </location>
</feature>
<dbReference type="GO" id="GO:0005886">
    <property type="term" value="C:plasma membrane"/>
    <property type="evidence" value="ECO:0007669"/>
    <property type="project" value="TreeGrafter"/>
</dbReference>
<comment type="similarity">
    <text evidence="2 6">Belongs to the CDC50/LEM3 family.</text>
</comment>
<dbReference type="OrthoDB" id="340608at2759"/>
<dbReference type="GO" id="GO:0005794">
    <property type="term" value="C:Golgi apparatus"/>
    <property type="evidence" value="ECO:0007669"/>
    <property type="project" value="TreeGrafter"/>
</dbReference>
<dbReference type="GO" id="GO:0005783">
    <property type="term" value="C:endoplasmic reticulum"/>
    <property type="evidence" value="ECO:0007669"/>
    <property type="project" value="TreeGrafter"/>
</dbReference>
<feature type="region of interest" description="Disordered" evidence="7">
    <location>
        <begin position="215"/>
        <end position="248"/>
    </location>
</feature>
<evidence type="ECO:0000256" key="5">
    <source>
        <dbReference type="ARBA" id="ARBA00023136"/>
    </source>
</evidence>
<evidence type="ECO:0000256" key="6">
    <source>
        <dbReference type="PIRNR" id="PIRNR015840"/>
    </source>
</evidence>
<keyword evidence="4 8" id="KW-1133">Transmembrane helix</keyword>
<sequence>MEHEEDVEANAGKDACCCPGCGPRKARKKGKNKHASQSDMQDEPHGPGTKCYKFRQQELWALTPILSPKFVIAMYLVMACVCIPIGAVILARNGTLASTAQVRYDNIPECDVGDVFSQTKTCTVEITIEEDIEPPAYFYYRMSNYFQNVRTYTRSRSSPQLAGQWPLTTGQLDTCEPILDNSTTGTPIPCGLTAWSVFNDTFVLCEDRECNNPVPTTQEGIEWPTDSSTKFKAGPTADSDPPGPWTDADNDLITSTPFMVWMRLAAFSEFNKLNLIVQNQTLTRGTYYVQITNNYPVSSFDGTKSIIIFQVAWYGSANSFLGIAYVTVGALCVVLAVLFLLRVLFNPRRAAYDDPTVVLERINDLKMGRTDDTTEHT</sequence>
<evidence type="ECO:0000256" key="8">
    <source>
        <dbReference type="SAM" id="Phobius"/>
    </source>
</evidence>
<accession>A0A5J4Z203</accession>
<name>A0A5J4Z203_PORPP</name>
<feature type="transmembrane region" description="Helical" evidence="8">
    <location>
        <begin position="320"/>
        <end position="341"/>
    </location>
</feature>
<dbReference type="EMBL" id="VRMN01000002">
    <property type="protein sequence ID" value="KAA8497348.1"/>
    <property type="molecule type" value="Genomic_DNA"/>
</dbReference>
<evidence type="ECO:0000256" key="2">
    <source>
        <dbReference type="ARBA" id="ARBA00009457"/>
    </source>
</evidence>
<dbReference type="Pfam" id="PF03381">
    <property type="entry name" value="CDC50"/>
    <property type="match status" value="1"/>
</dbReference>
<dbReference type="PANTHER" id="PTHR10926:SF0">
    <property type="entry name" value="CDC50, ISOFORM A"/>
    <property type="match status" value="1"/>
</dbReference>
<feature type="compositionally biased region" description="Polar residues" evidence="7">
    <location>
        <begin position="215"/>
        <end position="230"/>
    </location>
</feature>
<dbReference type="Proteomes" id="UP000324585">
    <property type="component" value="Unassembled WGS sequence"/>
</dbReference>
<gene>
    <name evidence="9" type="ORF">FVE85_1077</name>
</gene>
<dbReference type="PIRSF" id="PIRSF015840">
    <property type="entry name" value="DUF284_TM_euk"/>
    <property type="match status" value="1"/>
</dbReference>
<evidence type="ECO:0000256" key="1">
    <source>
        <dbReference type="ARBA" id="ARBA00004141"/>
    </source>
</evidence>
<dbReference type="PANTHER" id="PTHR10926">
    <property type="entry name" value="CELL CYCLE CONTROL PROTEIN 50"/>
    <property type="match status" value="1"/>
</dbReference>
<dbReference type="OMA" id="IPWSMFN"/>
<proteinExistence type="inferred from homology"/>
<keyword evidence="10" id="KW-1185">Reference proteome</keyword>
<evidence type="ECO:0000256" key="7">
    <source>
        <dbReference type="SAM" id="MobiDB-lite"/>
    </source>
</evidence>
<keyword evidence="5 6" id="KW-0472">Membrane</keyword>
<organism evidence="9 10">
    <name type="scientific">Porphyridium purpureum</name>
    <name type="common">Red alga</name>
    <name type="synonym">Porphyridium cruentum</name>
    <dbReference type="NCBI Taxonomy" id="35688"/>
    <lineage>
        <taxon>Eukaryota</taxon>
        <taxon>Rhodophyta</taxon>
        <taxon>Bangiophyceae</taxon>
        <taxon>Porphyridiales</taxon>
        <taxon>Porphyridiaceae</taxon>
        <taxon>Porphyridium</taxon>
    </lineage>
</organism>
<feature type="transmembrane region" description="Helical" evidence="8">
    <location>
        <begin position="70"/>
        <end position="91"/>
    </location>
</feature>
<evidence type="ECO:0000256" key="4">
    <source>
        <dbReference type="ARBA" id="ARBA00022989"/>
    </source>
</evidence>
<comment type="subcellular location">
    <subcellularLocation>
        <location evidence="1">Membrane</location>
        <topology evidence="1">Multi-pass membrane protein</topology>
    </subcellularLocation>
</comment>
<keyword evidence="3 8" id="KW-0812">Transmembrane</keyword>
<feature type="compositionally biased region" description="Basic residues" evidence="7">
    <location>
        <begin position="25"/>
        <end position="34"/>
    </location>
</feature>
<evidence type="ECO:0000313" key="10">
    <source>
        <dbReference type="Proteomes" id="UP000324585"/>
    </source>
</evidence>